<evidence type="ECO:0000256" key="4">
    <source>
        <dbReference type="PIRSR" id="PIRSR000429-1"/>
    </source>
</evidence>
<evidence type="ECO:0000256" key="2">
    <source>
        <dbReference type="ARBA" id="ARBA00022679"/>
    </source>
</evidence>
<evidence type="ECO:0000256" key="1">
    <source>
        <dbReference type="ARBA" id="ARBA00010982"/>
    </source>
</evidence>
<feature type="active site" description="Acyl-thioester intermediate" evidence="4">
    <location>
        <position position="91"/>
    </location>
</feature>
<keyword evidence="3 5" id="KW-0012">Acyltransferase</keyword>
<evidence type="ECO:0000256" key="3">
    <source>
        <dbReference type="ARBA" id="ARBA00023315"/>
    </source>
</evidence>
<dbReference type="RefSeq" id="WP_185297603.1">
    <property type="nucleotide sequence ID" value="NZ_CP045702.1"/>
</dbReference>
<keyword evidence="9" id="KW-1185">Reference proteome</keyword>
<evidence type="ECO:0000256" key="5">
    <source>
        <dbReference type="RuleBase" id="RU003557"/>
    </source>
</evidence>
<accession>A0A7G7BFC4</accession>
<gene>
    <name evidence="8" type="ORF">F0344_04965</name>
</gene>
<comment type="similarity">
    <text evidence="1 5">Belongs to the thiolase-like superfamily. Thiolase family.</text>
</comment>
<dbReference type="KEGG" id="sfiy:F0344_04965"/>
<dbReference type="NCBIfam" id="TIGR01930">
    <property type="entry name" value="AcCoA-C-Actrans"/>
    <property type="match status" value="1"/>
</dbReference>
<evidence type="ECO:0000259" key="6">
    <source>
        <dbReference type="Pfam" id="PF00108"/>
    </source>
</evidence>
<dbReference type="InterPro" id="IPR016039">
    <property type="entry name" value="Thiolase-like"/>
</dbReference>
<dbReference type="PANTHER" id="PTHR43853">
    <property type="entry name" value="3-KETOACYL-COA THIOLASE, PEROXISOMAL"/>
    <property type="match status" value="1"/>
</dbReference>
<dbReference type="Pfam" id="PF02803">
    <property type="entry name" value="Thiolase_C"/>
    <property type="match status" value="1"/>
</dbReference>
<dbReference type="EC" id="2.3.1.16" evidence="8"/>
<feature type="active site" description="Proton acceptor" evidence="4">
    <location>
        <position position="361"/>
    </location>
</feature>
<dbReference type="SUPFAM" id="SSF53901">
    <property type="entry name" value="Thiolase-like"/>
    <property type="match status" value="2"/>
</dbReference>
<dbReference type="InterPro" id="IPR050215">
    <property type="entry name" value="Thiolase-like_sf_Thiolase"/>
</dbReference>
<protein>
    <submittedName>
        <fullName evidence="8">Acetyl-CoA C-acyltransferase</fullName>
        <ecNumber evidence="8">2.3.1.16</ecNumber>
    </submittedName>
</protein>
<feature type="active site" description="Proton acceptor" evidence="4">
    <location>
        <position position="391"/>
    </location>
</feature>
<dbReference type="AlphaFoldDB" id="A0A7G7BFC4"/>
<dbReference type="FunFam" id="3.40.47.10:FF:000010">
    <property type="entry name" value="Acetyl-CoA acetyltransferase (Thiolase)"/>
    <property type="match status" value="1"/>
</dbReference>
<proteinExistence type="inferred from homology"/>
<feature type="domain" description="Thiolase N-terminal" evidence="6">
    <location>
        <begin position="7"/>
        <end position="271"/>
    </location>
</feature>
<dbReference type="GO" id="GO:0006635">
    <property type="term" value="P:fatty acid beta-oxidation"/>
    <property type="evidence" value="ECO:0007669"/>
    <property type="project" value="TreeGrafter"/>
</dbReference>
<dbReference type="InterPro" id="IPR020616">
    <property type="entry name" value="Thiolase_N"/>
</dbReference>
<dbReference type="Proteomes" id="UP000515307">
    <property type="component" value="Chromosome"/>
</dbReference>
<dbReference type="Gene3D" id="3.40.47.10">
    <property type="match status" value="2"/>
</dbReference>
<evidence type="ECO:0000259" key="7">
    <source>
        <dbReference type="Pfam" id="PF02803"/>
    </source>
</evidence>
<feature type="domain" description="Thiolase C-terminal" evidence="7">
    <location>
        <begin position="279"/>
        <end position="404"/>
    </location>
</feature>
<name>A0A7G7BFC4_9ACTN</name>
<dbReference type="CDD" id="cd00751">
    <property type="entry name" value="thiolase"/>
    <property type="match status" value="1"/>
</dbReference>
<dbReference type="GO" id="GO:0010124">
    <property type="term" value="P:phenylacetate catabolic process"/>
    <property type="evidence" value="ECO:0007669"/>
    <property type="project" value="TreeGrafter"/>
</dbReference>
<dbReference type="Pfam" id="PF00108">
    <property type="entry name" value="Thiolase_N"/>
    <property type="match status" value="1"/>
</dbReference>
<organism evidence="8 9">
    <name type="scientific">Streptomyces finlayi</name>
    <dbReference type="NCBI Taxonomy" id="67296"/>
    <lineage>
        <taxon>Bacteria</taxon>
        <taxon>Bacillati</taxon>
        <taxon>Actinomycetota</taxon>
        <taxon>Actinomycetes</taxon>
        <taxon>Kitasatosporales</taxon>
        <taxon>Streptomycetaceae</taxon>
        <taxon>Streptomyces</taxon>
    </lineage>
</organism>
<dbReference type="InterPro" id="IPR002155">
    <property type="entry name" value="Thiolase"/>
</dbReference>
<dbReference type="PANTHER" id="PTHR43853:SF2">
    <property type="entry name" value="3-OXOADIPYL-COA_3-OXO-5,6-DEHYDROSUBERYL-COA THIOLASE"/>
    <property type="match status" value="1"/>
</dbReference>
<reference evidence="9" key="1">
    <citation type="submission" date="2019-10" db="EMBL/GenBank/DDBJ databases">
        <title>Antimicrobial potential of Antarctic Bacteria.</title>
        <authorList>
            <person name="Benaud N."/>
            <person name="Edwards R.J."/>
            <person name="Ferrari B.C."/>
        </authorList>
    </citation>
    <scope>NUCLEOTIDE SEQUENCE [LARGE SCALE GENOMIC DNA]</scope>
    <source>
        <strain evidence="9">NBSH44</strain>
    </source>
</reference>
<dbReference type="NCBIfam" id="NF004853">
    <property type="entry name" value="PRK06205.1"/>
    <property type="match status" value="1"/>
</dbReference>
<evidence type="ECO:0000313" key="8">
    <source>
        <dbReference type="EMBL" id="QNE74039.1"/>
    </source>
</evidence>
<dbReference type="EMBL" id="CP045702">
    <property type="protein sequence ID" value="QNE74039.1"/>
    <property type="molecule type" value="Genomic_DNA"/>
</dbReference>
<keyword evidence="2 5" id="KW-0808">Transferase</keyword>
<dbReference type="PIRSF" id="PIRSF000429">
    <property type="entry name" value="Ac-CoA_Ac_transf"/>
    <property type="match status" value="1"/>
</dbReference>
<dbReference type="InterPro" id="IPR020617">
    <property type="entry name" value="Thiolase_C"/>
</dbReference>
<dbReference type="GO" id="GO:0003988">
    <property type="term" value="F:acetyl-CoA C-acyltransferase activity"/>
    <property type="evidence" value="ECO:0007669"/>
    <property type="project" value="UniProtKB-EC"/>
</dbReference>
<sequence length="407" mass="42251">MPDHLDVVVCEPLRTPIGRFGGAFARQTPASLAARVIAEVVARTGVDPERVDEVILGHAYPSSDAPAIGRVAALDAGLPVSVTGAQIDRRCGSGLQAVLDAAMQIRAGFSDLVIAGGVDVMSAAPYYTHDGRWGIKGPGLQLHDSLARGRVTAGGVHHPVPGGMIETAENLRREYAVSRADQDALALRSQQRAARAAAEGRYEAEIVPVTVRNRKGETVVTADEHPRPDTTAEQLAALRPLMGKTDPDATVTAGNASGQNDAAAACLVTSAATAERLGLTPLVRLVSFARAGVPASTMGIGPVPATHAALGRAGLTLADLDLIELNEAFAAQVLACTRELGLGDKDHERINVNGSGVSLGHPVGATGARILATLTREMHRREARYGLETMCIGGGQGLAAVFERIAP</sequence>
<dbReference type="GO" id="GO:0005737">
    <property type="term" value="C:cytoplasm"/>
    <property type="evidence" value="ECO:0007669"/>
    <property type="project" value="UniProtKB-ARBA"/>
</dbReference>
<evidence type="ECO:0000313" key="9">
    <source>
        <dbReference type="Proteomes" id="UP000515307"/>
    </source>
</evidence>